<dbReference type="AlphaFoldDB" id="A0A5N6R1D8"/>
<sequence length="94" mass="10712">MAFHAKPKNGGLPFFTRTSILPIILIATVFLMQIALTDADHNWRVVVRKQRKQNVANGNCSYTYFQVLLGRVQVDGKLKTINTRYLKVGVTYLE</sequence>
<accession>A0A5N6R1D8</accession>
<gene>
    <name evidence="1" type="ORF">FH972_009284</name>
</gene>
<proteinExistence type="predicted"/>
<reference evidence="1 2" key="1">
    <citation type="submission" date="2019-06" db="EMBL/GenBank/DDBJ databases">
        <title>A chromosomal-level reference genome of Carpinus fangiana (Coryloideae, Betulaceae).</title>
        <authorList>
            <person name="Yang X."/>
            <person name="Wang Z."/>
            <person name="Zhang L."/>
            <person name="Hao G."/>
            <person name="Liu J."/>
            <person name="Yang Y."/>
        </authorList>
    </citation>
    <scope>NUCLEOTIDE SEQUENCE [LARGE SCALE GENOMIC DNA]</scope>
    <source>
        <strain evidence="1">Cfa_2016G</strain>
        <tissue evidence="1">Leaf</tissue>
    </source>
</reference>
<protein>
    <submittedName>
        <fullName evidence="1">Uncharacterized protein</fullName>
    </submittedName>
</protein>
<organism evidence="1 2">
    <name type="scientific">Carpinus fangiana</name>
    <dbReference type="NCBI Taxonomy" id="176857"/>
    <lineage>
        <taxon>Eukaryota</taxon>
        <taxon>Viridiplantae</taxon>
        <taxon>Streptophyta</taxon>
        <taxon>Embryophyta</taxon>
        <taxon>Tracheophyta</taxon>
        <taxon>Spermatophyta</taxon>
        <taxon>Magnoliopsida</taxon>
        <taxon>eudicotyledons</taxon>
        <taxon>Gunneridae</taxon>
        <taxon>Pentapetalae</taxon>
        <taxon>rosids</taxon>
        <taxon>fabids</taxon>
        <taxon>Fagales</taxon>
        <taxon>Betulaceae</taxon>
        <taxon>Carpinus</taxon>
    </lineage>
</organism>
<dbReference type="Proteomes" id="UP000327013">
    <property type="component" value="Chromosome 3"/>
</dbReference>
<evidence type="ECO:0000313" key="1">
    <source>
        <dbReference type="EMBL" id="KAE8023609.1"/>
    </source>
</evidence>
<dbReference type="EMBL" id="CM017323">
    <property type="protein sequence ID" value="KAE8023609.1"/>
    <property type="molecule type" value="Genomic_DNA"/>
</dbReference>
<name>A0A5N6R1D8_9ROSI</name>
<keyword evidence="2" id="KW-1185">Reference proteome</keyword>
<evidence type="ECO:0000313" key="2">
    <source>
        <dbReference type="Proteomes" id="UP000327013"/>
    </source>
</evidence>